<feature type="compositionally biased region" description="Basic residues" evidence="2">
    <location>
        <begin position="24"/>
        <end position="43"/>
    </location>
</feature>
<accession>A0A2X0LU15</accession>
<feature type="region of interest" description="Disordered" evidence="2">
    <location>
        <begin position="524"/>
        <end position="549"/>
    </location>
</feature>
<dbReference type="PANTHER" id="PTHR12072:SF5">
    <property type="entry name" value="CWF19-LIKE PROTEIN 2"/>
    <property type="match status" value="1"/>
</dbReference>
<feature type="compositionally biased region" description="Basic and acidic residues" evidence="2">
    <location>
        <begin position="206"/>
        <end position="231"/>
    </location>
</feature>
<dbReference type="STRING" id="796604.A0A2X0LU15"/>
<dbReference type="InterPro" id="IPR036265">
    <property type="entry name" value="HIT-like_sf"/>
</dbReference>
<dbReference type="InterPro" id="IPR040194">
    <property type="entry name" value="Cwf19-like"/>
</dbReference>
<evidence type="ECO:0000259" key="4">
    <source>
        <dbReference type="Pfam" id="PF04677"/>
    </source>
</evidence>
<name>A0A2X0LU15_9BASI</name>
<evidence type="ECO:0000259" key="3">
    <source>
        <dbReference type="Pfam" id="PF04676"/>
    </source>
</evidence>
<feature type="domain" description="Cwf19-like C-terminal" evidence="4">
    <location>
        <begin position="657"/>
        <end position="780"/>
    </location>
</feature>
<dbReference type="AlphaFoldDB" id="A0A2X0LU15"/>
<gene>
    <name evidence="5" type="primary">BQ5605_C014g07615</name>
    <name evidence="5" type="ORF">BQ5605_C014G07615</name>
</gene>
<proteinExistence type="inferred from homology"/>
<feature type="domain" description="Cwf19-like protein C-terminal" evidence="3">
    <location>
        <begin position="789"/>
        <end position="908"/>
    </location>
</feature>
<protein>
    <submittedName>
        <fullName evidence="5">BQ5605_C014g07615 protein</fullName>
    </submittedName>
</protein>
<organism evidence="5 6">
    <name type="scientific">Microbotryum silenes-dioicae</name>
    <dbReference type="NCBI Taxonomy" id="796604"/>
    <lineage>
        <taxon>Eukaryota</taxon>
        <taxon>Fungi</taxon>
        <taxon>Dikarya</taxon>
        <taxon>Basidiomycota</taxon>
        <taxon>Pucciniomycotina</taxon>
        <taxon>Microbotryomycetes</taxon>
        <taxon>Microbotryales</taxon>
        <taxon>Microbotryaceae</taxon>
        <taxon>Microbotryum</taxon>
    </lineage>
</organism>
<dbReference type="SUPFAM" id="SSF54197">
    <property type="entry name" value="HIT-like"/>
    <property type="match status" value="1"/>
</dbReference>
<reference evidence="5 6" key="1">
    <citation type="submission" date="2016-11" db="EMBL/GenBank/DDBJ databases">
        <authorList>
            <person name="Jaros S."/>
            <person name="Januszkiewicz K."/>
            <person name="Wedrychowicz H."/>
        </authorList>
    </citation>
    <scope>NUCLEOTIDE SEQUENCE [LARGE SCALE GENOMIC DNA]</scope>
</reference>
<feature type="region of interest" description="Disordered" evidence="2">
    <location>
        <begin position="206"/>
        <end position="291"/>
    </location>
</feature>
<dbReference type="EMBL" id="FQNC01000016">
    <property type="protein sequence ID" value="SGY19319.1"/>
    <property type="molecule type" value="Genomic_DNA"/>
</dbReference>
<feature type="compositionally biased region" description="Basic and acidic residues" evidence="2">
    <location>
        <begin position="530"/>
        <end position="540"/>
    </location>
</feature>
<dbReference type="Pfam" id="PF04677">
    <property type="entry name" value="CwfJ_C_1"/>
    <property type="match status" value="1"/>
</dbReference>
<evidence type="ECO:0000256" key="1">
    <source>
        <dbReference type="ARBA" id="ARBA00006795"/>
    </source>
</evidence>
<feature type="compositionally biased region" description="Polar residues" evidence="2">
    <location>
        <begin position="113"/>
        <end position="126"/>
    </location>
</feature>
<feature type="compositionally biased region" description="Polar residues" evidence="2">
    <location>
        <begin position="232"/>
        <end position="249"/>
    </location>
</feature>
<dbReference type="InterPro" id="IPR006768">
    <property type="entry name" value="Cwf19-like_C_dom-1"/>
</dbReference>
<feature type="compositionally biased region" description="Gly residues" evidence="2">
    <location>
        <begin position="169"/>
        <end position="184"/>
    </location>
</feature>
<dbReference type="Pfam" id="PF04676">
    <property type="entry name" value="CwfJ_C_2"/>
    <property type="match status" value="1"/>
</dbReference>
<sequence>MGDHTGSSSSSKRHSTSKDDSHSSSHRHHSHHSHHSSHRSSHNSKRDETADHDDVDVSSERHSKRHRASETTSSSKHRYSGPSSSSKYSKETSTGRERAHEQPDEEDEWVEAPSSNHATGAASSLLTIHAPSAKGSPIDTVSEFQLGQIGSVTEGLRSSIGQQDMTDGYGEGDVGGSNNGGGRFGDLMSNNSGGMGMDLFGMMGTERKRKDPAKERVDPSVSGDRDWRGQDQTDPSCFSTQMMMGQSSRELNKAHWQGIPDPPSAVPTLQSTGGGATPQSPAPGSSGSAWRMSKLKRTFEVAQEEGKDVEEVALDRYGNLDAFRDAIEERRILDEREDRRRGRRSNYGAGRSGPSTPTAESSSFHANRRFIYTDSGSESIGASRPGSRGSFRRPGEAPPTAASSAASSKEGSRPSTPVPSVLAPRPMLANTARTSSHLSQSIVLLPDPTTTTIDPSPVLSQTELNKLQARVIKARLMDADDATELEIEYERESIRAREAQGPMGHVEQVGDKVEMVPTLDAQGNLYDIGTGDRPELERKANGRKQKEKVRPRSMLVYMPQFSKLSRLSQGFQSHDPKTGEVLRQSAEDDVSLAELVRQERFSGGAADQKRLDNEFASRIATDPRFTNDLDYMDEHADSLARKKMKSDTIKKAFAIQDYAKTKKALDSCTMCFSDSGGPPRSAVVALGTRAYLGLLDNEELVPGHCRIVPIQHHFTSLDADEETWDEIKNFMKTLMQYFAALDRGVVFFETIISLKHQKHCAIEALPVPFDLFDQLPVYFREAIFTSESEWSQNQKLVTFNPSRPFRRALVPNLPYFMVQFDYKGEKGYGHVIEGVEDTTERDKDGDKLRDYTGGEKGEEFKRYFAHEIIGNLLGLEARRWRKPRRVDTRKNEERVRAFRKGYDAYDWTKMLTRTSEVGRAAGVGSKGAEEGVARE</sequence>
<feature type="region of interest" description="Disordered" evidence="2">
    <location>
        <begin position="338"/>
        <end position="424"/>
    </location>
</feature>
<feature type="compositionally biased region" description="Low complexity" evidence="2">
    <location>
        <begin position="277"/>
        <end position="289"/>
    </location>
</feature>
<evidence type="ECO:0000313" key="5">
    <source>
        <dbReference type="EMBL" id="SGY19319.1"/>
    </source>
</evidence>
<dbReference type="InterPro" id="IPR006767">
    <property type="entry name" value="Cwf19-like_C_dom-2"/>
</dbReference>
<keyword evidence="6" id="KW-1185">Reference proteome</keyword>
<dbReference type="GO" id="GO:0071014">
    <property type="term" value="C:post-mRNA release spliceosomal complex"/>
    <property type="evidence" value="ECO:0007669"/>
    <property type="project" value="TreeGrafter"/>
</dbReference>
<feature type="region of interest" description="Disordered" evidence="2">
    <location>
        <begin position="1"/>
        <end position="139"/>
    </location>
</feature>
<evidence type="ECO:0000313" key="6">
    <source>
        <dbReference type="Proteomes" id="UP000249464"/>
    </source>
</evidence>
<feature type="region of interest" description="Disordered" evidence="2">
    <location>
        <begin position="161"/>
        <end position="190"/>
    </location>
</feature>
<dbReference type="GO" id="GO:0000398">
    <property type="term" value="P:mRNA splicing, via spliceosome"/>
    <property type="evidence" value="ECO:0007669"/>
    <property type="project" value="TreeGrafter"/>
</dbReference>
<feature type="compositionally biased region" description="Polar residues" evidence="2">
    <location>
        <begin position="353"/>
        <end position="365"/>
    </location>
</feature>
<dbReference type="Proteomes" id="UP000249464">
    <property type="component" value="Unassembled WGS sequence"/>
</dbReference>
<dbReference type="PANTHER" id="PTHR12072">
    <property type="entry name" value="CWF19, CELL CYCLE CONTROL PROTEIN"/>
    <property type="match status" value="1"/>
</dbReference>
<evidence type="ECO:0000256" key="2">
    <source>
        <dbReference type="SAM" id="MobiDB-lite"/>
    </source>
</evidence>
<comment type="similarity">
    <text evidence="1">Belongs to the CWF19 family.</text>
</comment>
<feature type="compositionally biased region" description="Basic and acidic residues" evidence="2">
    <location>
        <begin position="88"/>
        <end position="102"/>
    </location>
</feature>